<gene>
    <name evidence="2" type="ORF">EIY72_10390</name>
</gene>
<comment type="caution">
    <text evidence="2">The sequence shown here is derived from an EMBL/GenBank/DDBJ whole genome shotgun (WGS) entry which is preliminary data.</text>
</comment>
<proteinExistence type="predicted"/>
<dbReference type="Proteomes" id="UP000295254">
    <property type="component" value="Unassembled WGS sequence"/>
</dbReference>
<dbReference type="RefSeq" id="WP_093224011.1">
    <property type="nucleotide sequence ID" value="NZ_LT629803.1"/>
</dbReference>
<keyword evidence="3" id="KW-1185">Reference proteome</keyword>
<feature type="compositionally biased region" description="Basic and acidic residues" evidence="1">
    <location>
        <begin position="32"/>
        <end position="59"/>
    </location>
</feature>
<protein>
    <submittedName>
        <fullName evidence="2">Uncharacterized protein</fullName>
    </submittedName>
</protein>
<accession>A0A4R4KAI2</accession>
<reference evidence="3" key="1">
    <citation type="journal article" date="2019" name="bioRxiv">
        <title>Bacterially produced spermidine induces plant systemic susceptibility to pathogens.</title>
        <authorList>
            <person name="Melnyk R.A."/>
            <person name="Beskrovnaya P.A."/>
            <person name="Liu Z."/>
            <person name="Song Y."/>
            <person name="Haney C.H."/>
        </authorList>
    </citation>
    <scope>NUCLEOTIDE SEQUENCE [LARGE SCALE GENOMIC DNA]</scope>
    <source>
        <strain evidence="3">Dha-51</strain>
    </source>
</reference>
<dbReference type="AlphaFoldDB" id="A0A4R4KAI2"/>
<evidence type="ECO:0000313" key="3">
    <source>
        <dbReference type="Proteomes" id="UP000295254"/>
    </source>
</evidence>
<feature type="region of interest" description="Disordered" evidence="1">
    <location>
        <begin position="1"/>
        <end position="72"/>
    </location>
</feature>
<dbReference type="OrthoDB" id="7018259at2"/>
<name>A0A4R4KAI2_PSEVA</name>
<evidence type="ECO:0000256" key="1">
    <source>
        <dbReference type="SAM" id="MobiDB-lite"/>
    </source>
</evidence>
<evidence type="ECO:0000313" key="2">
    <source>
        <dbReference type="EMBL" id="TDB64818.1"/>
    </source>
</evidence>
<feature type="compositionally biased region" description="Polar residues" evidence="1">
    <location>
        <begin position="1"/>
        <end position="13"/>
    </location>
</feature>
<feature type="compositionally biased region" description="Acidic residues" evidence="1">
    <location>
        <begin position="22"/>
        <end position="31"/>
    </location>
</feature>
<organism evidence="2 3">
    <name type="scientific">Pseudomonas vancouverensis</name>
    <dbReference type="NCBI Taxonomy" id="95300"/>
    <lineage>
        <taxon>Bacteria</taxon>
        <taxon>Pseudomonadati</taxon>
        <taxon>Pseudomonadota</taxon>
        <taxon>Gammaproteobacteria</taxon>
        <taxon>Pseudomonadales</taxon>
        <taxon>Pseudomonadaceae</taxon>
        <taxon>Pseudomonas</taxon>
    </lineage>
</organism>
<sequence>MSNEFIFQNQTQGSDPSKSEPDSDEPMLDPDDPNKYDPLKNPGDDRPEDWKDPGERTTPEADEQTPLSDDRR</sequence>
<dbReference type="EMBL" id="RRZK01000009">
    <property type="protein sequence ID" value="TDB64818.1"/>
    <property type="molecule type" value="Genomic_DNA"/>
</dbReference>